<feature type="region of interest" description="Disordered" evidence="1">
    <location>
        <begin position="1"/>
        <end position="53"/>
    </location>
</feature>
<name>A0A310S8A3_9HYME</name>
<sequence>MYRNENAGFFWTKTSKREGKRRKDVQEKREREKERGGERERERKRWDATISSM</sequence>
<reference evidence="2 3" key="1">
    <citation type="submission" date="2015-07" db="EMBL/GenBank/DDBJ databases">
        <title>The genome of Eufriesea mexicana.</title>
        <authorList>
            <person name="Pan H."/>
            <person name="Kapheim K."/>
        </authorList>
    </citation>
    <scope>NUCLEOTIDE SEQUENCE [LARGE SCALE GENOMIC DNA]</scope>
    <source>
        <strain evidence="2">0111107269</strain>
        <tissue evidence="2">Whole body</tissue>
    </source>
</reference>
<dbReference type="AlphaFoldDB" id="A0A310S8A3"/>
<evidence type="ECO:0000256" key="1">
    <source>
        <dbReference type="SAM" id="MobiDB-lite"/>
    </source>
</evidence>
<organism evidence="2 3">
    <name type="scientific">Eufriesea mexicana</name>
    <dbReference type="NCBI Taxonomy" id="516756"/>
    <lineage>
        <taxon>Eukaryota</taxon>
        <taxon>Metazoa</taxon>
        <taxon>Ecdysozoa</taxon>
        <taxon>Arthropoda</taxon>
        <taxon>Hexapoda</taxon>
        <taxon>Insecta</taxon>
        <taxon>Pterygota</taxon>
        <taxon>Neoptera</taxon>
        <taxon>Endopterygota</taxon>
        <taxon>Hymenoptera</taxon>
        <taxon>Apocrita</taxon>
        <taxon>Aculeata</taxon>
        <taxon>Apoidea</taxon>
        <taxon>Anthophila</taxon>
        <taxon>Apidae</taxon>
        <taxon>Eufriesea</taxon>
    </lineage>
</organism>
<evidence type="ECO:0000313" key="3">
    <source>
        <dbReference type="Proteomes" id="UP000250275"/>
    </source>
</evidence>
<protein>
    <submittedName>
        <fullName evidence="2">Uncharacterized protein</fullName>
    </submittedName>
</protein>
<evidence type="ECO:0000313" key="2">
    <source>
        <dbReference type="EMBL" id="OAD52788.1"/>
    </source>
</evidence>
<dbReference type="Proteomes" id="UP000250275">
    <property type="component" value="Unassembled WGS sequence"/>
</dbReference>
<dbReference type="EMBL" id="KQ769844">
    <property type="protein sequence ID" value="OAD52788.1"/>
    <property type="molecule type" value="Genomic_DNA"/>
</dbReference>
<keyword evidence="3" id="KW-1185">Reference proteome</keyword>
<feature type="compositionally biased region" description="Basic and acidic residues" evidence="1">
    <location>
        <begin position="24"/>
        <end position="47"/>
    </location>
</feature>
<accession>A0A310S8A3</accession>
<proteinExistence type="predicted"/>
<gene>
    <name evidence="2" type="ORF">WN48_00238</name>
</gene>